<sequence>MDRGARVLTTLARLLDPLHGVPDATRQRFEDWYRQAAIPQIRYVAFLTMGLYLIYAAIEQNVETDQPFARFIVHALMVPGALLATGLLSFRPGRQTLMLGLLSCAPIVSVLSNLYFNFGSSRFALYAPEIYLNLMWTFAISGLTLKRAMATALVSLSAILLVTLEHSLTPGPQRLHLIWILASFSFGLLSAFLLEKAHKRMFLQQDSLELSASLDGLTGLWNRSRTEAFLADEQARANRYGTPFSVVLIDIDHFKHVNDTFGHAVGDSVLRQFATLLRENVRAVDKVGRFGGEEFLIVLPEIGSHQAVAAVQALRRRIQAFAFDTVERKTASFGIAEYRPGETLEALMARADKAMYRAKASGRDRVEAL</sequence>
<dbReference type="PANTHER" id="PTHR45138">
    <property type="entry name" value="REGULATORY COMPONENTS OF SENSORY TRANSDUCTION SYSTEM"/>
    <property type="match status" value="1"/>
</dbReference>
<evidence type="ECO:0000256" key="1">
    <source>
        <dbReference type="ARBA" id="ARBA00001946"/>
    </source>
</evidence>
<dbReference type="InterPro" id="IPR029787">
    <property type="entry name" value="Nucleotide_cyclase"/>
</dbReference>
<dbReference type="InterPro" id="IPR000160">
    <property type="entry name" value="GGDEF_dom"/>
</dbReference>
<reference evidence="6" key="1">
    <citation type="submission" date="2018-11" db="EMBL/GenBank/DDBJ databases">
        <authorList>
            <consortium name="Genoscope - CEA"/>
            <person name="William W."/>
        </authorList>
    </citation>
    <scope>NUCLEOTIDE SEQUENCE [LARGE SCALE GENOMIC DNA]</scope>
    <source>
        <strain evidence="6">T9AD</strain>
    </source>
</reference>
<dbReference type="Pfam" id="PF00990">
    <property type="entry name" value="GGDEF"/>
    <property type="match status" value="1"/>
</dbReference>
<dbReference type="InterPro" id="IPR050469">
    <property type="entry name" value="Diguanylate_Cyclase"/>
</dbReference>
<dbReference type="SUPFAM" id="SSF55073">
    <property type="entry name" value="Nucleotide cyclase"/>
    <property type="match status" value="1"/>
</dbReference>
<evidence type="ECO:0000259" key="5">
    <source>
        <dbReference type="PROSITE" id="PS50887"/>
    </source>
</evidence>
<dbReference type="OrthoDB" id="9812260at2"/>
<proteinExistence type="predicted"/>
<dbReference type="FunFam" id="3.30.70.270:FF:000001">
    <property type="entry name" value="Diguanylate cyclase domain protein"/>
    <property type="match status" value="1"/>
</dbReference>
<dbReference type="PANTHER" id="PTHR45138:SF9">
    <property type="entry name" value="DIGUANYLATE CYCLASE DGCM-RELATED"/>
    <property type="match status" value="1"/>
</dbReference>
<dbReference type="GO" id="GO:0005886">
    <property type="term" value="C:plasma membrane"/>
    <property type="evidence" value="ECO:0007669"/>
    <property type="project" value="UniProtKB-SubCell"/>
</dbReference>
<dbReference type="SMART" id="SM00267">
    <property type="entry name" value="GGDEF"/>
    <property type="match status" value="1"/>
</dbReference>
<dbReference type="PROSITE" id="PS50887">
    <property type="entry name" value="GGDEF"/>
    <property type="match status" value="1"/>
</dbReference>
<protein>
    <recommendedName>
        <fullName evidence="3">diguanylate cyclase</fullName>
        <ecNumber evidence="3">2.7.7.65</ecNumber>
    </recommendedName>
</protein>
<organism evidence="6">
    <name type="scientific">Ectopseudomonas oleovorans</name>
    <name type="common">Pseudomonas oleovorans</name>
    <dbReference type="NCBI Taxonomy" id="301"/>
    <lineage>
        <taxon>Bacteria</taxon>
        <taxon>Pseudomonadati</taxon>
        <taxon>Pseudomonadota</taxon>
        <taxon>Gammaproteobacteria</taxon>
        <taxon>Pseudomonadales</taxon>
        <taxon>Pseudomonadaceae</taxon>
        <taxon>Ectopseudomonas</taxon>
    </lineage>
</organism>
<dbReference type="CDD" id="cd01949">
    <property type="entry name" value="GGDEF"/>
    <property type="match status" value="1"/>
</dbReference>
<dbReference type="GO" id="GO:0052621">
    <property type="term" value="F:diguanylate cyclase activity"/>
    <property type="evidence" value="ECO:0007669"/>
    <property type="project" value="UniProtKB-EC"/>
</dbReference>
<comment type="subcellular location">
    <subcellularLocation>
        <location evidence="2">Cell inner membrane</location>
    </subcellularLocation>
</comment>
<evidence type="ECO:0000256" key="4">
    <source>
        <dbReference type="ARBA" id="ARBA00034247"/>
    </source>
</evidence>
<name>A0A653B0R9_ECTOL</name>
<accession>A0A653B0R9</accession>
<gene>
    <name evidence="6" type="ORF">POT9AD_1191</name>
</gene>
<evidence type="ECO:0000313" key="6">
    <source>
        <dbReference type="EMBL" id="VDN62182.1"/>
    </source>
</evidence>
<comment type="catalytic activity">
    <reaction evidence="4">
        <text>2 GTP = 3',3'-c-di-GMP + 2 diphosphate</text>
        <dbReference type="Rhea" id="RHEA:24898"/>
        <dbReference type="ChEBI" id="CHEBI:33019"/>
        <dbReference type="ChEBI" id="CHEBI:37565"/>
        <dbReference type="ChEBI" id="CHEBI:58805"/>
        <dbReference type="EC" id="2.7.7.65"/>
    </reaction>
</comment>
<dbReference type="InterPro" id="IPR043128">
    <property type="entry name" value="Rev_trsase/Diguanyl_cyclase"/>
</dbReference>
<comment type="cofactor">
    <cofactor evidence="1">
        <name>Mg(2+)</name>
        <dbReference type="ChEBI" id="CHEBI:18420"/>
    </cofactor>
</comment>
<evidence type="ECO:0000256" key="2">
    <source>
        <dbReference type="ARBA" id="ARBA00004533"/>
    </source>
</evidence>
<feature type="domain" description="GGDEF" evidence="5">
    <location>
        <begin position="242"/>
        <end position="369"/>
    </location>
</feature>
<dbReference type="Gene3D" id="3.30.70.270">
    <property type="match status" value="1"/>
</dbReference>
<dbReference type="AlphaFoldDB" id="A0A653B0R9"/>
<dbReference type="EMBL" id="LR130779">
    <property type="protein sequence ID" value="VDN62182.1"/>
    <property type="molecule type" value="Genomic_DNA"/>
</dbReference>
<dbReference type="EC" id="2.7.7.65" evidence="3"/>
<dbReference type="NCBIfam" id="TIGR00254">
    <property type="entry name" value="GGDEF"/>
    <property type="match status" value="1"/>
</dbReference>
<evidence type="ECO:0000256" key="3">
    <source>
        <dbReference type="ARBA" id="ARBA00012528"/>
    </source>
</evidence>